<comment type="subcellular location">
    <subcellularLocation>
        <location evidence="1">Cell membrane</location>
        <topology evidence="1">Multi-pass membrane protein</topology>
    </subcellularLocation>
</comment>
<evidence type="ECO:0000259" key="7">
    <source>
        <dbReference type="Pfam" id="PF00482"/>
    </source>
</evidence>
<comment type="caution">
    <text evidence="8">The sequence shown here is derived from an EMBL/GenBank/DDBJ whole genome shotgun (WGS) entry which is preliminary data.</text>
</comment>
<feature type="transmembrane region" description="Helical" evidence="6">
    <location>
        <begin position="271"/>
        <end position="292"/>
    </location>
</feature>
<keyword evidence="4 6" id="KW-1133">Transmembrane helix</keyword>
<feature type="domain" description="Type II secretion system protein GspF" evidence="7">
    <location>
        <begin position="100"/>
        <end position="222"/>
    </location>
</feature>
<dbReference type="PANTHER" id="PTHR35402:SF1">
    <property type="entry name" value="TYPE II SECRETION SYSTEM PROTEIN GSPF DOMAIN-CONTAINING PROTEIN"/>
    <property type="match status" value="1"/>
</dbReference>
<evidence type="ECO:0000313" key="9">
    <source>
        <dbReference type="Proteomes" id="UP000809243"/>
    </source>
</evidence>
<dbReference type="Pfam" id="PF00482">
    <property type="entry name" value="T2SSF"/>
    <property type="match status" value="1"/>
</dbReference>
<protein>
    <submittedName>
        <fullName evidence="8">Type II secretion system F family protein</fullName>
    </submittedName>
</protein>
<dbReference type="AlphaFoldDB" id="A0A939CAJ7"/>
<evidence type="ECO:0000256" key="4">
    <source>
        <dbReference type="ARBA" id="ARBA00022989"/>
    </source>
</evidence>
<evidence type="ECO:0000256" key="3">
    <source>
        <dbReference type="ARBA" id="ARBA00022692"/>
    </source>
</evidence>
<evidence type="ECO:0000313" key="8">
    <source>
        <dbReference type="EMBL" id="MBN2067850.1"/>
    </source>
</evidence>
<organism evidence="8 9">
    <name type="scientific">Candidatus Iainarchaeum sp</name>
    <dbReference type="NCBI Taxonomy" id="3101447"/>
    <lineage>
        <taxon>Archaea</taxon>
        <taxon>Candidatus Iainarchaeota</taxon>
        <taxon>Candidatus Iainarchaeia</taxon>
        <taxon>Candidatus Iainarchaeales</taxon>
        <taxon>Candidatus Iainarchaeaceae</taxon>
        <taxon>Candidatus Iainarchaeum</taxon>
    </lineage>
</organism>
<keyword evidence="5 6" id="KW-0472">Membrane</keyword>
<name>A0A939CAJ7_9ARCH</name>
<evidence type="ECO:0000256" key="1">
    <source>
        <dbReference type="ARBA" id="ARBA00004651"/>
    </source>
</evidence>
<dbReference type="InterPro" id="IPR056569">
    <property type="entry name" value="ArlJ-like"/>
</dbReference>
<keyword evidence="2" id="KW-1003">Cell membrane</keyword>
<dbReference type="EMBL" id="JAFGDB010000092">
    <property type="protein sequence ID" value="MBN2067850.1"/>
    <property type="molecule type" value="Genomic_DNA"/>
</dbReference>
<dbReference type="Proteomes" id="UP000809243">
    <property type="component" value="Unassembled WGS sequence"/>
</dbReference>
<feature type="transmembrane region" description="Helical" evidence="6">
    <location>
        <begin position="62"/>
        <end position="81"/>
    </location>
</feature>
<evidence type="ECO:0000256" key="2">
    <source>
        <dbReference type="ARBA" id="ARBA00022475"/>
    </source>
</evidence>
<dbReference type="InterPro" id="IPR018076">
    <property type="entry name" value="T2SS_GspF_dom"/>
</dbReference>
<evidence type="ECO:0000256" key="6">
    <source>
        <dbReference type="SAM" id="Phobius"/>
    </source>
</evidence>
<proteinExistence type="predicted"/>
<feature type="transmembrane region" description="Helical" evidence="6">
    <location>
        <begin position="205"/>
        <end position="233"/>
    </location>
</feature>
<accession>A0A939CAJ7</accession>
<sequence length="334" mass="36532">MGLYRRMAAVLPMRLINAFKREMHYVGMHVDENRFVGFVILFGIGIAAAASINLHLFLNVPWYYTFGLVFAGFAGGIYFWISQTAQNQGAQVERMLPDALELVASNIKAGLTTERSLFTSARPEFGALSVELKEASKRILSGERTDDSLLGIAKNIKSEILERTIWLLVQGIKSGGQIADLLLQLGSDIREEIAMRDEIKSNISMYVLLIFFAAAFGAPMLFGISSVIVGILVEQTEGINLNPEQIEQYSQMSPVGRFFGVPTVAITEDFVVFYALITLIVTCAFAAFTMGVINAGKEADGAKFVPIILGIALALFFVIRIVLKEALGGITTVL</sequence>
<dbReference type="PANTHER" id="PTHR35402">
    <property type="entry name" value="INTEGRAL MEMBRANE PROTEIN-RELATED"/>
    <property type="match status" value="1"/>
</dbReference>
<keyword evidence="3 6" id="KW-0812">Transmembrane</keyword>
<reference evidence="8" key="1">
    <citation type="submission" date="2021-01" db="EMBL/GenBank/DDBJ databases">
        <title>Active Sulfur Cycling in an Early Earth Analoge.</title>
        <authorList>
            <person name="Hahn C.R."/>
            <person name="Youssef N.H."/>
            <person name="Elshahed M."/>
        </authorList>
    </citation>
    <scope>NUCLEOTIDE SEQUENCE</scope>
    <source>
        <strain evidence="8">Zod_Metabat.1151</strain>
    </source>
</reference>
<gene>
    <name evidence="8" type="ORF">JW744_05260</name>
</gene>
<feature type="transmembrane region" description="Helical" evidence="6">
    <location>
        <begin position="35"/>
        <end position="56"/>
    </location>
</feature>
<feature type="transmembrane region" description="Helical" evidence="6">
    <location>
        <begin position="304"/>
        <end position="323"/>
    </location>
</feature>
<evidence type="ECO:0000256" key="5">
    <source>
        <dbReference type="ARBA" id="ARBA00023136"/>
    </source>
</evidence>
<dbReference type="GO" id="GO:0005886">
    <property type="term" value="C:plasma membrane"/>
    <property type="evidence" value="ECO:0007669"/>
    <property type="project" value="UniProtKB-SubCell"/>
</dbReference>